<dbReference type="PANTHER" id="PTHR24305:SF190">
    <property type="entry name" value="P450, PUTATIVE (EUROFUNG)-RELATED"/>
    <property type="match status" value="1"/>
</dbReference>
<comment type="similarity">
    <text evidence="5">Belongs to the cytochrome P450 family.</text>
</comment>
<keyword evidence="2 4" id="KW-0479">Metal-binding</keyword>
<dbReference type="OrthoDB" id="3934656at2759"/>
<keyword evidence="8" id="KW-1185">Reference proteome</keyword>
<comment type="cofactor">
    <cofactor evidence="1 4">
        <name>heme</name>
        <dbReference type="ChEBI" id="CHEBI:30413"/>
    </cofactor>
</comment>
<comment type="caution">
    <text evidence="7">The sequence shown here is derived from an EMBL/GenBank/DDBJ whole genome shotgun (WGS) entry which is preliminary data.</text>
</comment>
<dbReference type="PROSITE" id="PS00086">
    <property type="entry name" value="CYTOCHROME_P450"/>
    <property type="match status" value="1"/>
</dbReference>
<evidence type="ECO:0000256" key="2">
    <source>
        <dbReference type="ARBA" id="ARBA00022723"/>
    </source>
</evidence>
<dbReference type="GO" id="GO:0020037">
    <property type="term" value="F:heme binding"/>
    <property type="evidence" value="ECO:0007669"/>
    <property type="project" value="InterPro"/>
</dbReference>
<dbReference type="PRINTS" id="PR00463">
    <property type="entry name" value="EP450I"/>
</dbReference>
<dbReference type="InterPro" id="IPR002401">
    <property type="entry name" value="Cyt_P450_E_grp-I"/>
</dbReference>
<dbReference type="AlphaFoldDB" id="A0A1J9QTZ5"/>
<dbReference type="Proteomes" id="UP000183809">
    <property type="component" value="Unassembled WGS sequence"/>
</dbReference>
<evidence type="ECO:0000256" key="5">
    <source>
        <dbReference type="RuleBase" id="RU000461"/>
    </source>
</evidence>
<dbReference type="InterPro" id="IPR001128">
    <property type="entry name" value="Cyt_P450"/>
</dbReference>
<keyword evidence="5" id="KW-0503">Monooxygenase</keyword>
<dbReference type="InterPro" id="IPR017972">
    <property type="entry name" value="Cyt_P450_CS"/>
</dbReference>
<keyword evidence="5" id="KW-0560">Oxidoreductase</keyword>
<evidence type="ECO:0000313" key="7">
    <source>
        <dbReference type="EMBL" id="OJD32446.1"/>
    </source>
</evidence>
<evidence type="ECO:0000256" key="1">
    <source>
        <dbReference type="ARBA" id="ARBA00001971"/>
    </source>
</evidence>
<evidence type="ECO:0000256" key="3">
    <source>
        <dbReference type="ARBA" id="ARBA00023004"/>
    </source>
</evidence>
<name>A0A1J9QTZ5_9PEZI</name>
<keyword evidence="4 5" id="KW-0349">Heme</keyword>
<dbReference type="InterPro" id="IPR050121">
    <property type="entry name" value="Cytochrome_P450_monoxygenase"/>
</dbReference>
<dbReference type="STRING" id="236234.A0A1J9QTZ5"/>
<dbReference type="EMBL" id="MNUE01000038">
    <property type="protein sequence ID" value="OJD32446.1"/>
    <property type="molecule type" value="Genomic_DNA"/>
</dbReference>
<organism evidence="7 8">
    <name type="scientific">Diplodia corticola</name>
    <dbReference type="NCBI Taxonomy" id="236234"/>
    <lineage>
        <taxon>Eukaryota</taxon>
        <taxon>Fungi</taxon>
        <taxon>Dikarya</taxon>
        <taxon>Ascomycota</taxon>
        <taxon>Pezizomycotina</taxon>
        <taxon>Dothideomycetes</taxon>
        <taxon>Dothideomycetes incertae sedis</taxon>
        <taxon>Botryosphaeriales</taxon>
        <taxon>Botryosphaeriaceae</taxon>
        <taxon>Diplodia</taxon>
    </lineage>
</organism>
<dbReference type="GO" id="GO:0016705">
    <property type="term" value="F:oxidoreductase activity, acting on paired donors, with incorporation or reduction of molecular oxygen"/>
    <property type="evidence" value="ECO:0007669"/>
    <property type="project" value="InterPro"/>
</dbReference>
<dbReference type="PANTHER" id="PTHR24305">
    <property type="entry name" value="CYTOCHROME P450"/>
    <property type="match status" value="1"/>
</dbReference>
<evidence type="ECO:0000256" key="4">
    <source>
        <dbReference type="PIRSR" id="PIRSR602401-1"/>
    </source>
</evidence>
<sequence length="488" mass="55094">MGLALYLSILALGVLMAKSIIQAIRSPLRSIPGPPLARFTRLWYLKEVWTGTFPWTNIDLHRKHGPVVRIAPNEYSIDDPEAVRIIYGHGTAFTKGPWYTASGVPHQANLFNDTNPKSHAAERRKFASLYSMSALVGMEEAVNSCIDYFKDRLTDFARSGETFDLPWWMQCFAFDTIGEMSLSKRFGFLDAGKDPLSIMSGLDVFLLYCARVGVLPETHPIIFKIMSLFGANPLENVGEFAREQVQAYKQNVEGETFLSKALRIHHEQPERLSQDDILGICQMNLFAGSDTSSISLTSILWHLLQNQDALVKLRAEVDQTYSQNHVKNTVTFAESQNMPYLQAAIKEALRMHPATGLPLSRVVPKGGATISGHFFPEGTIVGINSWVAHNNKHVFGDDVDKFRPERWLVSKEAEQILDRYWLPFGHGSRTCIGKNIALMEISKVIPHLLRHFDLALVRPEQAPTLHNVWFVKQTNIRVTVKVRKLDRV</sequence>
<dbReference type="CDD" id="cd11060">
    <property type="entry name" value="CYP57A1-like"/>
    <property type="match status" value="1"/>
</dbReference>
<evidence type="ECO:0000256" key="6">
    <source>
        <dbReference type="SAM" id="SignalP"/>
    </source>
</evidence>
<feature type="chain" id="PRO_5013176486" evidence="6">
    <location>
        <begin position="24"/>
        <end position="488"/>
    </location>
</feature>
<keyword evidence="6" id="KW-0732">Signal</keyword>
<accession>A0A1J9QTZ5</accession>
<dbReference type="PRINTS" id="PR00385">
    <property type="entry name" value="P450"/>
</dbReference>
<dbReference type="InterPro" id="IPR036396">
    <property type="entry name" value="Cyt_P450_sf"/>
</dbReference>
<proteinExistence type="inferred from homology"/>
<dbReference type="GeneID" id="31015495"/>
<feature type="binding site" description="axial binding residue" evidence="4">
    <location>
        <position position="431"/>
    </location>
    <ligand>
        <name>heme</name>
        <dbReference type="ChEBI" id="CHEBI:30413"/>
    </ligand>
    <ligandPart>
        <name>Fe</name>
        <dbReference type="ChEBI" id="CHEBI:18248"/>
    </ligandPart>
</feature>
<dbReference type="Gene3D" id="1.10.630.10">
    <property type="entry name" value="Cytochrome P450"/>
    <property type="match status" value="1"/>
</dbReference>
<protein>
    <submittedName>
        <fullName evidence="7">Cytochrome p450 oxidoreductase</fullName>
    </submittedName>
</protein>
<dbReference type="GO" id="GO:0005506">
    <property type="term" value="F:iron ion binding"/>
    <property type="evidence" value="ECO:0007669"/>
    <property type="project" value="InterPro"/>
</dbReference>
<reference evidence="7 8" key="1">
    <citation type="submission" date="2016-10" db="EMBL/GenBank/DDBJ databases">
        <title>Proteomics and genomics reveal pathogen-plant mechanisms compatible with a hemibiotrophic lifestyle of Diplodia corticola.</title>
        <authorList>
            <person name="Fernandes I."/>
            <person name="De Jonge R."/>
            <person name="Van De Peer Y."/>
            <person name="Devreese B."/>
            <person name="Alves A."/>
            <person name="Esteves A.C."/>
        </authorList>
    </citation>
    <scope>NUCLEOTIDE SEQUENCE [LARGE SCALE GENOMIC DNA]</scope>
    <source>
        <strain evidence="7 8">CBS 112549</strain>
    </source>
</reference>
<keyword evidence="3 4" id="KW-0408">Iron</keyword>
<gene>
    <name evidence="7" type="ORF">BKCO1_3800026</name>
</gene>
<dbReference type="Pfam" id="PF00067">
    <property type="entry name" value="p450"/>
    <property type="match status" value="1"/>
</dbReference>
<dbReference type="SUPFAM" id="SSF48264">
    <property type="entry name" value="Cytochrome P450"/>
    <property type="match status" value="1"/>
</dbReference>
<feature type="signal peptide" evidence="6">
    <location>
        <begin position="1"/>
        <end position="23"/>
    </location>
</feature>
<dbReference type="RefSeq" id="XP_020128706.1">
    <property type="nucleotide sequence ID" value="XM_020275234.1"/>
</dbReference>
<dbReference type="FunFam" id="1.10.630.10:FF:000050">
    <property type="entry name" value="Cytochrome P450 monooxygenase"/>
    <property type="match status" value="1"/>
</dbReference>
<dbReference type="GO" id="GO:0004497">
    <property type="term" value="F:monooxygenase activity"/>
    <property type="evidence" value="ECO:0007669"/>
    <property type="project" value="UniProtKB-KW"/>
</dbReference>
<evidence type="ECO:0000313" key="8">
    <source>
        <dbReference type="Proteomes" id="UP000183809"/>
    </source>
</evidence>